<dbReference type="Gene3D" id="3.40.50.1820">
    <property type="entry name" value="alpha/beta hydrolase"/>
    <property type="match status" value="1"/>
</dbReference>
<protein>
    <recommendedName>
        <fullName evidence="2">Xaa-Pro dipeptidyl-peptidase C-terminal domain-containing protein</fullName>
    </recommendedName>
</protein>
<dbReference type="Pfam" id="PF08530">
    <property type="entry name" value="PepX_C"/>
    <property type="match status" value="1"/>
</dbReference>
<gene>
    <name evidence="3" type="ORF">ASPFODRAFT_188976</name>
</gene>
<sequence>MNIIRKPITSLSCAQARDGGLKPGVTVLPKGFRRGDSCRPLQVNTIWERDLIIPVRDGTHLRADIFRPEQCAEKIPILLVWSPYGKTGTGMFSLDLIQGRDGIPVDRLSGFECFEGPDPAEWNVHGYAVAQVDARGIFHSEGDHIWHGTAEGRDGYDTIEYLAKLGWTNGNVALIGNSWLATAQWFIAAERPPHLSCILPLEGLSDVYRETLCRGGVPYTPFWEFLRDNGLYVGKNEQEDVIAMIQKHPLLNEYWEDKRAKAHLIQVPAYILASMSTGLHTVGSIRCYEDITHGSKWLRIGATQEWHDLYQPGTIADLKRFLDYYTKGIQNNWEATPRVRVSILRFNQPALINIPFSCWPPPHTTYERYYLAAGGQLKQHLTEVTNGSVSYQSDAPALQMDSDPEEACFRFTFDERRTMVGPARAVLYMSCPDHDDLDVFVQLRKVNQCGQILQNINIPLHHLGLKSEEEVNSINTLKYLGPTGVLRASHRALDNRLSKPHWPAHDHSQIAPVPPGSIVKLEIGLWPAAIQFEAGEGFMLKIAGHHMTLAEFVVLRGRFTTGNIGRHHVHFGDLASHILIPTVPL</sequence>
<accession>A0A1M3TFK6</accession>
<evidence type="ECO:0000313" key="4">
    <source>
        <dbReference type="Proteomes" id="UP000184063"/>
    </source>
</evidence>
<organism evidence="3 4">
    <name type="scientific">Aspergillus luchuensis (strain CBS 106.47)</name>
    <dbReference type="NCBI Taxonomy" id="1137211"/>
    <lineage>
        <taxon>Eukaryota</taxon>
        <taxon>Fungi</taxon>
        <taxon>Dikarya</taxon>
        <taxon>Ascomycota</taxon>
        <taxon>Pezizomycotina</taxon>
        <taxon>Eurotiomycetes</taxon>
        <taxon>Eurotiomycetidae</taxon>
        <taxon>Eurotiales</taxon>
        <taxon>Aspergillaceae</taxon>
        <taxon>Aspergillus</taxon>
        <taxon>Aspergillus subgen. Circumdati</taxon>
    </lineage>
</organism>
<dbReference type="GO" id="GO:0008239">
    <property type="term" value="F:dipeptidyl-peptidase activity"/>
    <property type="evidence" value="ECO:0007669"/>
    <property type="project" value="InterPro"/>
</dbReference>
<evidence type="ECO:0000259" key="2">
    <source>
        <dbReference type="SMART" id="SM00939"/>
    </source>
</evidence>
<dbReference type="PANTHER" id="PTHR43056">
    <property type="entry name" value="PEPTIDASE S9 PROLYL OLIGOPEPTIDASE"/>
    <property type="match status" value="1"/>
</dbReference>
<dbReference type="OrthoDB" id="2578740at2759"/>
<keyword evidence="1" id="KW-0378">Hydrolase</keyword>
<dbReference type="SMART" id="SM00939">
    <property type="entry name" value="PepX_C"/>
    <property type="match status" value="1"/>
</dbReference>
<feature type="domain" description="Xaa-Pro dipeptidyl-peptidase C-terminal" evidence="2">
    <location>
        <begin position="319"/>
        <end position="579"/>
    </location>
</feature>
<name>A0A1M3TFK6_ASPLC</name>
<dbReference type="InterPro" id="IPR000383">
    <property type="entry name" value="Xaa-Pro-like_dom"/>
</dbReference>
<dbReference type="AlphaFoldDB" id="A0A1M3TFK6"/>
<dbReference type="InterPro" id="IPR013736">
    <property type="entry name" value="Xaa-Pro_dipept_C"/>
</dbReference>
<dbReference type="Gene3D" id="2.60.120.260">
    <property type="entry name" value="Galactose-binding domain-like"/>
    <property type="match status" value="1"/>
</dbReference>
<dbReference type="NCBIfam" id="TIGR00976">
    <property type="entry name" value="CocE_NonD"/>
    <property type="match status" value="1"/>
</dbReference>
<proteinExistence type="predicted"/>
<evidence type="ECO:0000313" key="3">
    <source>
        <dbReference type="EMBL" id="OJZ85540.1"/>
    </source>
</evidence>
<dbReference type="InterPro" id="IPR029058">
    <property type="entry name" value="AB_hydrolase_fold"/>
</dbReference>
<dbReference type="SUPFAM" id="SSF53474">
    <property type="entry name" value="alpha/beta-Hydrolases"/>
    <property type="match status" value="1"/>
</dbReference>
<dbReference type="Gene3D" id="1.10.3020.20">
    <property type="match status" value="1"/>
</dbReference>
<dbReference type="EMBL" id="KV878242">
    <property type="protein sequence ID" value="OJZ85540.1"/>
    <property type="molecule type" value="Genomic_DNA"/>
</dbReference>
<dbReference type="VEuPathDB" id="FungiDB:ASPFODRAFT_188976"/>
<reference evidence="4" key="1">
    <citation type="journal article" date="2017" name="Genome Biol.">
        <title>Comparative genomics reveals high biological diversity and specific adaptations in the industrially and medically important fungal genus Aspergillus.</title>
        <authorList>
            <person name="de Vries R.P."/>
            <person name="Riley R."/>
            <person name="Wiebenga A."/>
            <person name="Aguilar-Osorio G."/>
            <person name="Amillis S."/>
            <person name="Uchima C.A."/>
            <person name="Anderluh G."/>
            <person name="Asadollahi M."/>
            <person name="Askin M."/>
            <person name="Barry K."/>
            <person name="Battaglia E."/>
            <person name="Bayram O."/>
            <person name="Benocci T."/>
            <person name="Braus-Stromeyer S.A."/>
            <person name="Caldana C."/>
            <person name="Canovas D."/>
            <person name="Cerqueira G.C."/>
            <person name="Chen F."/>
            <person name="Chen W."/>
            <person name="Choi C."/>
            <person name="Clum A."/>
            <person name="Dos Santos R.A."/>
            <person name="Damasio A.R."/>
            <person name="Diallinas G."/>
            <person name="Emri T."/>
            <person name="Fekete E."/>
            <person name="Flipphi M."/>
            <person name="Freyberg S."/>
            <person name="Gallo A."/>
            <person name="Gournas C."/>
            <person name="Habgood R."/>
            <person name="Hainaut M."/>
            <person name="Harispe M.L."/>
            <person name="Henrissat B."/>
            <person name="Hilden K.S."/>
            <person name="Hope R."/>
            <person name="Hossain A."/>
            <person name="Karabika E."/>
            <person name="Karaffa L."/>
            <person name="Karanyi Z."/>
            <person name="Krasevec N."/>
            <person name="Kuo A."/>
            <person name="Kusch H."/>
            <person name="LaButti K."/>
            <person name="Lagendijk E.L."/>
            <person name="Lapidus A."/>
            <person name="Levasseur A."/>
            <person name="Lindquist E."/>
            <person name="Lipzen A."/>
            <person name="Logrieco A.F."/>
            <person name="MacCabe A."/>
            <person name="Maekelae M.R."/>
            <person name="Malavazi I."/>
            <person name="Melin P."/>
            <person name="Meyer V."/>
            <person name="Mielnichuk N."/>
            <person name="Miskei M."/>
            <person name="Molnar A.P."/>
            <person name="Mule G."/>
            <person name="Ngan C.Y."/>
            <person name="Orejas M."/>
            <person name="Orosz E."/>
            <person name="Ouedraogo J.P."/>
            <person name="Overkamp K.M."/>
            <person name="Park H.-S."/>
            <person name="Perrone G."/>
            <person name="Piumi F."/>
            <person name="Punt P.J."/>
            <person name="Ram A.F."/>
            <person name="Ramon A."/>
            <person name="Rauscher S."/>
            <person name="Record E."/>
            <person name="Riano-Pachon D.M."/>
            <person name="Robert V."/>
            <person name="Roehrig J."/>
            <person name="Ruller R."/>
            <person name="Salamov A."/>
            <person name="Salih N.S."/>
            <person name="Samson R.A."/>
            <person name="Sandor E."/>
            <person name="Sanguinetti M."/>
            <person name="Schuetze T."/>
            <person name="Sepcic K."/>
            <person name="Shelest E."/>
            <person name="Sherlock G."/>
            <person name="Sophianopoulou V."/>
            <person name="Squina F.M."/>
            <person name="Sun H."/>
            <person name="Susca A."/>
            <person name="Todd R.B."/>
            <person name="Tsang A."/>
            <person name="Unkles S.E."/>
            <person name="van de Wiele N."/>
            <person name="van Rossen-Uffink D."/>
            <person name="Oliveira J.V."/>
            <person name="Vesth T.C."/>
            <person name="Visser J."/>
            <person name="Yu J.-H."/>
            <person name="Zhou M."/>
            <person name="Andersen M.R."/>
            <person name="Archer D.B."/>
            <person name="Baker S.E."/>
            <person name="Benoit I."/>
            <person name="Brakhage A.A."/>
            <person name="Braus G.H."/>
            <person name="Fischer R."/>
            <person name="Frisvad J.C."/>
            <person name="Goldman G.H."/>
            <person name="Houbraken J."/>
            <person name="Oakley B."/>
            <person name="Pocsi I."/>
            <person name="Scazzocchio C."/>
            <person name="Seiboth B."/>
            <person name="vanKuyk P.A."/>
            <person name="Wortman J."/>
            <person name="Dyer P.S."/>
            <person name="Grigoriev I.V."/>
        </authorList>
    </citation>
    <scope>NUCLEOTIDE SEQUENCE [LARGE SCALE GENOMIC DNA]</scope>
    <source>
        <strain evidence="4">CBS 106.47</strain>
    </source>
</reference>
<dbReference type="Pfam" id="PF02129">
    <property type="entry name" value="Peptidase_S15"/>
    <property type="match status" value="1"/>
</dbReference>
<evidence type="ECO:0000256" key="1">
    <source>
        <dbReference type="ARBA" id="ARBA00022801"/>
    </source>
</evidence>
<dbReference type="SUPFAM" id="SSF49785">
    <property type="entry name" value="Galactose-binding domain-like"/>
    <property type="match status" value="1"/>
</dbReference>
<dbReference type="PANTHER" id="PTHR43056:SF10">
    <property type="entry name" value="COCE_NOND FAMILY, PUTATIVE (AFU_ORTHOLOGUE AFUA_7G00600)-RELATED"/>
    <property type="match status" value="1"/>
</dbReference>
<dbReference type="InterPro" id="IPR050585">
    <property type="entry name" value="Xaa-Pro_dipeptidyl-ppase/CocE"/>
</dbReference>
<dbReference type="InterPro" id="IPR005674">
    <property type="entry name" value="CocE/Ser_esterase"/>
</dbReference>
<dbReference type="InterPro" id="IPR008979">
    <property type="entry name" value="Galactose-bd-like_sf"/>
</dbReference>
<dbReference type="Proteomes" id="UP000184063">
    <property type="component" value="Unassembled WGS sequence"/>
</dbReference>